<proteinExistence type="inferred from homology"/>
<organism evidence="6 7">
    <name type="scientific">Agrocybe chaxingu</name>
    <dbReference type="NCBI Taxonomy" id="84603"/>
    <lineage>
        <taxon>Eukaryota</taxon>
        <taxon>Fungi</taxon>
        <taxon>Dikarya</taxon>
        <taxon>Basidiomycota</taxon>
        <taxon>Agaricomycotina</taxon>
        <taxon>Agaricomycetes</taxon>
        <taxon>Agaricomycetidae</taxon>
        <taxon>Agaricales</taxon>
        <taxon>Agaricineae</taxon>
        <taxon>Strophariaceae</taxon>
        <taxon>Agrocybe</taxon>
    </lineage>
</organism>
<feature type="domain" description="MI" evidence="5">
    <location>
        <begin position="611"/>
        <end position="749"/>
    </location>
</feature>
<evidence type="ECO:0000256" key="2">
    <source>
        <dbReference type="ARBA" id="ARBA00006856"/>
    </source>
</evidence>
<evidence type="ECO:0000256" key="4">
    <source>
        <dbReference type="SAM" id="MobiDB-lite"/>
    </source>
</evidence>
<dbReference type="Pfam" id="PF02847">
    <property type="entry name" value="MA3"/>
    <property type="match status" value="1"/>
</dbReference>
<dbReference type="Pfam" id="PF02854">
    <property type="entry name" value="MIF4G"/>
    <property type="match status" value="1"/>
</dbReference>
<feature type="compositionally biased region" description="Acidic residues" evidence="4">
    <location>
        <begin position="195"/>
        <end position="211"/>
    </location>
</feature>
<dbReference type="GO" id="GO:0005730">
    <property type="term" value="C:nucleolus"/>
    <property type="evidence" value="ECO:0007669"/>
    <property type="project" value="UniProtKB-SubCell"/>
</dbReference>
<comment type="similarity">
    <text evidence="2">Belongs to the CWC22 family.</text>
</comment>
<dbReference type="SUPFAM" id="SSF48371">
    <property type="entry name" value="ARM repeat"/>
    <property type="match status" value="1"/>
</dbReference>
<protein>
    <recommendedName>
        <fullName evidence="5">MI domain-containing protein</fullName>
    </recommendedName>
</protein>
<feature type="compositionally biased region" description="Basic and acidic residues" evidence="4">
    <location>
        <begin position="66"/>
        <end position="77"/>
    </location>
</feature>
<accession>A0A9W8TEL8</accession>
<name>A0A9W8TEL8_9AGAR</name>
<comment type="caution">
    <text evidence="6">The sequence shown here is derived from an EMBL/GenBank/DDBJ whole genome shotgun (WGS) entry which is preliminary data.</text>
</comment>
<dbReference type="EMBL" id="JANKHO010000097">
    <property type="protein sequence ID" value="KAJ3515422.1"/>
    <property type="molecule type" value="Genomic_DNA"/>
</dbReference>
<dbReference type="InterPro" id="IPR016024">
    <property type="entry name" value="ARM-type_fold"/>
</dbReference>
<comment type="subcellular location">
    <subcellularLocation>
        <location evidence="1">Nucleus</location>
        <location evidence="1">Nucleolus</location>
    </subcellularLocation>
</comment>
<keyword evidence="7" id="KW-1185">Reference proteome</keyword>
<evidence type="ECO:0000313" key="7">
    <source>
        <dbReference type="Proteomes" id="UP001148786"/>
    </source>
</evidence>
<keyword evidence="3" id="KW-0539">Nucleus</keyword>
<dbReference type="InterPro" id="IPR003891">
    <property type="entry name" value="Initiation_fac_eIF4g_MI"/>
</dbReference>
<dbReference type="GO" id="GO:0042274">
    <property type="term" value="P:ribosomal small subunit biogenesis"/>
    <property type="evidence" value="ECO:0007669"/>
    <property type="project" value="TreeGrafter"/>
</dbReference>
<dbReference type="Gene3D" id="1.25.40.180">
    <property type="match status" value="1"/>
</dbReference>
<dbReference type="PANTHER" id="PTHR18034">
    <property type="entry name" value="CELL CYCLE CONTROL PROTEIN CWF22-RELATED"/>
    <property type="match status" value="1"/>
</dbReference>
<dbReference type="SMART" id="SM00543">
    <property type="entry name" value="MIF4G"/>
    <property type="match status" value="1"/>
</dbReference>
<dbReference type="InterPro" id="IPR003890">
    <property type="entry name" value="MIF4G-like_typ-3"/>
</dbReference>
<feature type="compositionally biased region" description="Polar residues" evidence="4">
    <location>
        <begin position="107"/>
        <end position="122"/>
    </location>
</feature>
<gene>
    <name evidence="6" type="ORF">NLJ89_g1761</name>
</gene>
<feature type="compositionally biased region" description="Basic residues" evidence="4">
    <location>
        <begin position="29"/>
        <end position="40"/>
    </location>
</feature>
<feature type="compositionally biased region" description="Polar residues" evidence="4">
    <location>
        <begin position="9"/>
        <end position="21"/>
    </location>
</feature>
<feature type="region of interest" description="Disordered" evidence="4">
    <location>
        <begin position="187"/>
        <end position="261"/>
    </location>
</feature>
<dbReference type="Proteomes" id="UP001148786">
    <property type="component" value="Unassembled WGS sequence"/>
</dbReference>
<dbReference type="PROSITE" id="PS51366">
    <property type="entry name" value="MI"/>
    <property type="match status" value="1"/>
</dbReference>
<reference evidence="6" key="1">
    <citation type="submission" date="2022-07" db="EMBL/GenBank/DDBJ databases">
        <title>Genome Sequence of Agrocybe chaxingu.</title>
        <authorList>
            <person name="Buettner E."/>
        </authorList>
    </citation>
    <scope>NUCLEOTIDE SEQUENCE</scope>
    <source>
        <strain evidence="6">MP-N11</strain>
    </source>
</reference>
<dbReference type="PANTHER" id="PTHR18034:SF4">
    <property type="entry name" value="NUCLEOLAR MIF4G DOMAIN-CONTAINING PROTEIN 1"/>
    <property type="match status" value="1"/>
</dbReference>
<sequence length="854" mass="96125">MAIRKKTSTTRLPQSLLQQLDESSDHPQKFHRTRSRSRKEARKEDRASQRQKKAAYFSYSRNARKRPAEEEHQESPQHKKPRQNAAPVNRPSTPPTTASSSKKSMEQKSVASSATQVSNSKPRSVEKKLKTHTVSYLKGRKEEEEDNYIAYLESKLGLVKTGKRKKVAGVEEDGLDDLLDWADSVEISSKNVQPEPEDTNDSDEGEDDSDGESSGNYDDGEEWKGISRDSPALEETSSREDSNPGETVIAKPAPTSLYVPPHLGKLQRQDDANSETILKLTRQLKGLLNRQEFLSMRFWQHPNTVLARMSEQNIGTIITSIEEVYREHRRNDVTSTLTTLIINGISSHSMLLDSYVVLYATFVASLHKIIGVEFAAYVVQSTVAAYEKHFHDMQDANFLTEDTAAEKDGKECSNLLVLIAELYNFQVISSALVFDIIRVLLDAELTEFKVELLLKIVRSSGQQLRQDDPSALKDIIQIVQGKVSPKDDGISSRTRFMVETLTNLKNNKLKRNATQNQGGAAVERMKKFLTGLSKTRHVLAHDPLRVSLEDLHSSETKGKWWLVGAAWGGDPLVDKQAEFAKAKDVAQEADAVPDDSANLLKLARAQGMNTEIRRGMFIVLMSSADYTDACERLAQLNLTEVQQREIIRVLLHCCENERSYNPYYALVCQQLCRTSHAYKITLQYCLWDFLRDLGESNVGGAAIVKNLEEGDGFDLKEIPEVRLRNIARAYGWWIAKDSVSLAILKPLDFTVLKSTTRSFLRELFMQILVNSQRSAPIISDVRKVAIFTRNRNAVEEVFIKASRVRGLAMGLVYFLSNTFQDKPDTDDEFSKFLQWAVGVATETLRTGVAIAPTL</sequence>
<dbReference type="SMART" id="SM00544">
    <property type="entry name" value="MA3"/>
    <property type="match status" value="1"/>
</dbReference>
<evidence type="ECO:0000259" key="5">
    <source>
        <dbReference type="PROSITE" id="PS51366"/>
    </source>
</evidence>
<dbReference type="GO" id="GO:0003723">
    <property type="term" value="F:RNA binding"/>
    <property type="evidence" value="ECO:0007669"/>
    <property type="project" value="InterPro"/>
</dbReference>
<evidence type="ECO:0000313" key="6">
    <source>
        <dbReference type="EMBL" id="KAJ3515422.1"/>
    </source>
</evidence>
<evidence type="ECO:0000256" key="3">
    <source>
        <dbReference type="ARBA" id="ARBA00023242"/>
    </source>
</evidence>
<dbReference type="InterPro" id="IPR050781">
    <property type="entry name" value="CWC22_splicing_factor"/>
</dbReference>
<feature type="region of interest" description="Disordered" evidence="4">
    <location>
        <begin position="1"/>
        <end position="146"/>
    </location>
</feature>
<dbReference type="OrthoDB" id="361797at2759"/>
<evidence type="ECO:0000256" key="1">
    <source>
        <dbReference type="ARBA" id="ARBA00004604"/>
    </source>
</evidence>
<dbReference type="AlphaFoldDB" id="A0A9W8TEL8"/>